<gene>
    <name evidence="1" type="ORF">EV702DRAFT_1240384</name>
</gene>
<accession>A0A9P6ZQI7</accession>
<name>A0A9P6ZQI7_9AGAM</name>
<dbReference type="EMBL" id="JABBWD010000040">
    <property type="protein sequence ID" value="KAG1774628.1"/>
    <property type="molecule type" value="Genomic_DNA"/>
</dbReference>
<evidence type="ECO:0000313" key="2">
    <source>
        <dbReference type="Proteomes" id="UP000714275"/>
    </source>
</evidence>
<comment type="caution">
    <text evidence="1">The sequence shown here is derived from an EMBL/GenBank/DDBJ whole genome shotgun (WGS) entry which is preliminary data.</text>
</comment>
<keyword evidence="2" id="KW-1185">Reference proteome</keyword>
<protein>
    <submittedName>
        <fullName evidence="1">Uncharacterized protein</fullName>
    </submittedName>
</protein>
<proteinExistence type="predicted"/>
<organism evidence="1 2">
    <name type="scientific">Suillus placidus</name>
    <dbReference type="NCBI Taxonomy" id="48579"/>
    <lineage>
        <taxon>Eukaryota</taxon>
        <taxon>Fungi</taxon>
        <taxon>Dikarya</taxon>
        <taxon>Basidiomycota</taxon>
        <taxon>Agaricomycotina</taxon>
        <taxon>Agaricomycetes</taxon>
        <taxon>Agaricomycetidae</taxon>
        <taxon>Boletales</taxon>
        <taxon>Suillineae</taxon>
        <taxon>Suillaceae</taxon>
        <taxon>Suillus</taxon>
    </lineage>
</organism>
<dbReference type="Proteomes" id="UP000714275">
    <property type="component" value="Unassembled WGS sequence"/>
</dbReference>
<sequence length="232" mass="26140">MADASDTQTQAARIGSFLPAITGNTLAFIRLALTEFLNNLHTFQTSALQGSHSKIPAAHSGPTHIPHRHSSRRMLTLSLLVRVSLEQLLCWKRDMRVLGQLGEKAGISHIMIKCDHGQVVVQKIIELRLAHLEKLRNVTEQEGILAESQWREVESVDMFYKSDMFEKSKTKVQIYNAGFPFNAEHHEAHEAKEATEVHFLGEENYPFGERVGGGTRQGVVEWDFVHLGFDTL</sequence>
<dbReference type="OrthoDB" id="2687986at2759"/>
<dbReference type="AlphaFoldDB" id="A0A9P6ZQI7"/>
<evidence type="ECO:0000313" key="1">
    <source>
        <dbReference type="EMBL" id="KAG1774628.1"/>
    </source>
</evidence>
<reference evidence="1" key="1">
    <citation type="journal article" date="2020" name="New Phytol.">
        <title>Comparative genomics reveals dynamic genome evolution in host specialist ectomycorrhizal fungi.</title>
        <authorList>
            <person name="Lofgren L.A."/>
            <person name="Nguyen N.H."/>
            <person name="Vilgalys R."/>
            <person name="Ruytinx J."/>
            <person name="Liao H.L."/>
            <person name="Branco S."/>
            <person name="Kuo A."/>
            <person name="LaButti K."/>
            <person name="Lipzen A."/>
            <person name="Andreopoulos W."/>
            <person name="Pangilinan J."/>
            <person name="Riley R."/>
            <person name="Hundley H."/>
            <person name="Na H."/>
            <person name="Barry K."/>
            <person name="Grigoriev I.V."/>
            <person name="Stajich J.E."/>
            <person name="Kennedy P.G."/>
        </authorList>
    </citation>
    <scope>NUCLEOTIDE SEQUENCE</scope>
    <source>
        <strain evidence="1">DOB743</strain>
    </source>
</reference>